<evidence type="ECO:0000313" key="3">
    <source>
        <dbReference type="EMBL" id="CAJ1388894.1"/>
    </source>
</evidence>
<keyword evidence="2" id="KW-0812">Transmembrane</keyword>
<name>A0AA36ILZ1_9DINO</name>
<evidence type="ECO:0008006" key="5">
    <source>
        <dbReference type="Google" id="ProtNLM"/>
    </source>
</evidence>
<dbReference type="Gene3D" id="3.50.4.10">
    <property type="entry name" value="Hepatocyte Growth Factor"/>
    <property type="match status" value="1"/>
</dbReference>
<feature type="transmembrane region" description="Helical" evidence="2">
    <location>
        <begin position="249"/>
        <end position="272"/>
    </location>
</feature>
<dbReference type="EMBL" id="CAUJNA010001779">
    <property type="protein sequence ID" value="CAJ1388894.1"/>
    <property type="molecule type" value="Genomic_DNA"/>
</dbReference>
<gene>
    <name evidence="3" type="ORF">EVOR1521_LOCUS14650</name>
</gene>
<comment type="caution">
    <text evidence="3">The sequence shown here is derived from an EMBL/GenBank/DDBJ whole genome shotgun (WGS) entry which is preliminary data.</text>
</comment>
<sequence>MPRDPSAPLPALYFKTVAECQKSCDSNLLCQWFSYKADSYPTNGACYIFTKTDVAKEADPKAFSGPKGCQETTILTDAATAAAGVASNLQEGATGAAADMQTAVNGQVNAVTGAAADAQNAATAQLNGLQEGATGAAADMQNAVNGQVNAVTGAAADAQNAVTGQLNGLQEGATGAAADMQNAVNGHLNSLQDGANGAVNSISNAFSSAGAQLTGTANKAADQVGATFKGEGADGKAMAAGSQSQDNTALYAIVGGGVGAALVAAGAFAMMGDGSEKKPKKKRGVPASTGSKKPTPDATVDAEAPSASASGLQMATPTYSVPRPTYSETANYGQPASPSKVLGWLGVRSYQQPAYQPMAYQPASYQQMAMPAAQPMTYQAAPAYQPASMAASAYQPVMYQQVATEPTSYPGYQMQ</sequence>
<evidence type="ECO:0000313" key="4">
    <source>
        <dbReference type="Proteomes" id="UP001178507"/>
    </source>
</evidence>
<organism evidence="3 4">
    <name type="scientific">Effrenium voratum</name>
    <dbReference type="NCBI Taxonomy" id="2562239"/>
    <lineage>
        <taxon>Eukaryota</taxon>
        <taxon>Sar</taxon>
        <taxon>Alveolata</taxon>
        <taxon>Dinophyceae</taxon>
        <taxon>Suessiales</taxon>
        <taxon>Symbiodiniaceae</taxon>
        <taxon>Effrenium</taxon>
    </lineage>
</organism>
<keyword evidence="4" id="KW-1185">Reference proteome</keyword>
<dbReference type="Proteomes" id="UP001178507">
    <property type="component" value="Unassembled WGS sequence"/>
</dbReference>
<keyword evidence="2" id="KW-1133">Transmembrane helix</keyword>
<dbReference type="Gene3D" id="1.20.120.20">
    <property type="entry name" value="Apolipoprotein"/>
    <property type="match status" value="1"/>
</dbReference>
<dbReference type="AlphaFoldDB" id="A0AA36ILZ1"/>
<proteinExistence type="predicted"/>
<protein>
    <recommendedName>
        <fullName evidence="5">Apple domain-containing protein</fullName>
    </recommendedName>
</protein>
<feature type="region of interest" description="Disordered" evidence="1">
    <location>
        <begin position="272"/>
        <end position="311"/>
    </location>
</feature>
<reference evidence="3" key="1">
    <citation type="submission" date="2023-08" db="EMBL/GenBank/DDBJ databases">
        <authorList>
            <person name="Chen Y."/>
            <person name="Shah S."/>
            <person name="Dougan E. K."/>
            <person name="Thang M."/>
            <person name="Chan C."/>
        </authorList>
    </citation>
    <scope>NUCLEOTIDE SEQUENCE</scope>
</reference>
<dbReference type="SUPFAM" id="SSF57414">
    <property type="entry name" value="Hairpin loop containing domain-like"/>
    <property type="match status" value="1"/>
</dbReference>
<keyword evidence="2" id="KW-0472">Membrane</keyword>
<evidence type="ECO:0000256" key="2">
    <source>
        <dbReference type="SAM" id="Phobius"/>
    </source>
</evidence>
<evidence type="ECO:0000256" key="1">
    <source>
        <dbReference type="SAM" id="MobiDB-lite"/>
    </source>
</evidence>
<accession>A0AA36ILZ1</accession>